<dbReference type="Proteomes" id="UP001207468">
    <property type="component" value="Unassembled WGS sequence"/>
</dbReference>
<gene>
    <name evidence="1" type="ORF">F5148DRAFT_983258</name>
</gene>
<organism evidence="1 2">
    <name type="scientific">Russula earlei</name>
    <dbReference type="NCBI Taxonomy" id="71964"/>
    <lineage>
        <taxon>Eukaryota</taxon>
        <taxon>Fungi</taxon>
        <taxon>Dikarya</taxon>
        <taxon>Basidiomycota</taxon>
        <taxon>Agaricomycotina</taxon>
        <taxon>Agaricomycetes</taxon>
        <taxon>Russulales</taxon>
        <taxon>Russulaceae</taxon>
        <taxon>Russula</taxon>
    </lineage>
</organism>
<dbReference type="EMBL" id="JAGFNK010000185">
    <property type="protein sequence ID" value="KAI9460710.1"/>
    <property type="molecule type" value="Genomic_DNA"/>
</dbReference>
<evidence type="ECO:0000313" key="2">
    <source>
        <dbReference type="Proteomes" id="UP001207468"/>
    </source>
</evidence>
<comment type="caution">
    <text evidence="1">The sequence shown here is derived from an EMBL/GenBank/DDBJ whole genome shotgun (WGS) entry which is preliminary data.</text>
</comment>
<reference evidence="1" key="1">
    <citation type="submission" date="2021-03" db="EMBL/GenBank/DDBJ databases">
        <title>Evolutionary priming and transition to the ectomycorrhizal habit in an iconic lineage of mushroom-forming fungi: is preadaptation a requirement?</title>
        <authorList>
            <consortium name="DOE Joint Genome Institute"/>
            <person name="Looney B.P."/>
            <person name="Miyauchi S."/>
            <person name="Morin E."/>
            <person name="Drula E."/>
            <person name="Courty P.E."/>
            <person name="Chicoki N."/>
            <person name="Fauchery L."/>
            <person name="Kohler A."/>
            <person name="Kuo A."/>
            <person name="LaButti K."/>
            <person name="Pangilinan J."/>
            <person name="Lipzen A."/>
            <person name="Riley R."/>
            <person name="Andreopoulos W."/>
            <person name="He G."/>
            <person name="Johnson J."/>
            <person name="Barry K.W."/>
            <person name="Grigoriev I.V."/>
            <person name="Nagy L."/>
            <person name="Hibbett D."/>
            <person name="Henrissat B."/>
            <person name="Matheny P.B."/>
            <person name="Labbe J."/>
            <person name="Martin A.F."/>
        </authorList>
    </citation>
    <scope>NUCLEOTIDE SEQUENCE</scope>
    <source>
        <strain evidence="1">BPL698</strain>
    </source>
</reference>
<keyword evidence="2" id="KW-1185">Reference proteome</keyword>
<evidence type="ECO:0000313" key="1">
    <source>
        <dbReference type="EMBL" id="KAI9460710.1"/>
    </source>
</evidence>
<sequence>MKNTRPPESQHDPLLDPIGVIGSGIAGLITTFILLQDGFQNVEVLTRESSVGGVWSEERIYPGLQLNSVHGEFRFSALPMRQPDEAANTGGRLSGEDVRNYLEEFAERFLKDKIRFETEVLNIRRGDHGKGWKVLVRDRRANTEKVSHYSRIVLCTGGCSRPHYPELAFTAKAAGFSGPVVHSMHFKSRIDDLLQCTVPVDTHPVQGAPIVVIGGGKSAQDSAAFLAREGRPVMMIFDTTDAILASTIPWPPYIRRSRFLSIMSPHKKLRTRLERFLHTTCLGAVIVYYFWKALEKYSFYVLGVPRDSPLRRTHSLFWNTRTNDEGVFRDGNFHALAISGKISLVAPARVAKFGDDGHSVVLEDGRVFPAAAVILATGYESTWRSIFDDVTREQIGLGRHPPDSQRYRWDYASLAHPPVLPGGEQWVASIYRGLVPAKNILNRDFAINGAVFSAHSAYVCEVSAHWISAYFRRDALRVPQSVGAALDAAEHDGAWVRRRYPYTLNWVDESQTSSVAFWTWPQLVDELLEDMGVRAMRSGGNWLTWPFKVVDLDEISSLKEERDAKRRGNDP</sequence>
<proteinExistence type="predicted"/>
<protein>
    <submittedName>
        <fullName evidence="1">FAD/NAD-P-binding domain-containing protein</fullName>
    </submittedName>
</protein>
<name>A0ACC0U377_9AGAM</name>
<accession>A0ACC0U377</accession>